<dbReference type="GO" id="GO:0032981">
    <property type="term" value="P:mitochondrial respiratory chain complex I assembly"/>
    <property type="evidence" value="ECO:0007669"/>
    <property type="project" value="InterPro"/>
</dbReference>
<organism evidence="1 2">
    <name type="scientific">Onchocerca volvulus</name>
    <dbReference type="NCBI Taxonomy" id="6282"/>
    <lineage>
        <taxon>Eukaryota</taxon>
        <taxon>Metazoa</taxon>
        <taxon>Ecdysozoa</taxon>
        <taxon>Nematoda</taxon>
        <taxon>Chromadorea</taxon>
        <taxon>Rhabditida</taxon>
        <taxon>Spirurina</taxon>
        <taxon>Spiruromorpha</taxon>
        <taxon>Filarioidea</taxon>
        <taxon>Onchocercidae</taxon>
        <taxon>Onchocerca</taxon>
    </lineage>
</organism>
<sequence length="67" mass="7817">MLNERKLNKYATYLSKCSREAIDYGKCVGEKAGKVTHLACQREFELLLKCIEKQVQYVRLKKNFSNS</sequence>
<dbReference type="InterPro" id="IPR034595">
    <property type="entry name" value="NDUFAF8"/>
</dbReference>
<dbReference type="Proteomes" id="UP000024404">
    <property type="component" value="Unassembled WGS sequence"/>
</dbReference>
<dbReference type="EnsemblMetazoa" id="OVOC2374.1">
    <property type="protein sequence ID" value="OVOC2374.1"/>
    <property type="gene ID" value="WBGene00239183"/>
</dbReference>
<accession>A0A2K6VT96</accession>
<dbReference type="OMA" id="ACEREFV"/>
<reference evidence="2" key="1">
    <citation type="submission" date="2013-10" db="EMBL/GenBank/DDBJ databases">
        <title>Genome sequencing of Onchocerca volvulus.</title>
        <authorList>
            <person name="Cotton J."/>
            <person name="Tsai J."/>
            <person name="Stanley E."/>
            <person name="Tracey A."/>
            <person name="Holroyd N."/>
            <person name="Lustigman S."/>
            <person name="Berriman M."/>
        </authorList>
    </citation>
    <scope>NUCLEOTIDE SEQUENCE</scope>
</reference>
<dbReference type="EMBL" id="CMVM020000073">
    <property type="status" value="NOT_ANNOTATED_CDS"/>
    <property type="molecule type" value="Genomic_DNA"/>
</dbReference>
<reference evidence="1" key="2">
    <citation type="submission" date="2018-02" db="UniProtKB">
        <authorList>
            <consortium name="EnsemblMetazoa"/>
        </authorList>
    </citation>
    <scope>IDENTIFICATION</scope>
</reference>
<evidence type="ECO:0008006" key="3">
    <source>
        <dbReference type="Google" id="ProtNLM"/>
    </source>
</evidence>
<proteinExistence type="predicted"/>
<dbReference type="GO" id="GO:0005739">
    <property type="term" value="C:mitochondrion"/>
    <property type="evidence" value="ECO:0007669"/>
    <property type="project" value="InterPro"/>
</dbReference>
<dbReference type="AlphaFoldDB" id="A0A2K6VT96"/>
<keyword evidence="2" id="KW-1185">Reference proteome</keyword>
<protein>
    <recommendedName>
        <fullName evidence="3">COX assembly mitochondrial protein</fullName>
    </recommendedName>
</protein>
<dbReference type="PANTHER" id="PTHR34561:SF1">
    <property type="entry name" value="NADH DEHYDROGENASE [UBIQUINONE] 1 ALPHA SUBCOMPLEX ASSEMBLY FACTOR 8"/>
    <property type="match status" value="1"/>
</dbReference>
<name>A0A2K6VT96_ONCVO</name>
<evidence type="ECO:0000313" key="1">
    <source>
        <dbReference type="EnsemblMetazoa" id="OVOC2374.2"/>
    </source>
</evidence>
<evidence type="ECO:0000313" key="2">
    <source>
        <dbReference type="Proteomes" id="UP000024404"/>
    </source>
</evidence>
<dbReference type="PANTHER" id="PTHR34561">
    <property type="entry name" value="NADH DEHYDROGENASE [UBIQUINONE] 1 ALPHA SUBCOMPLEX ASSEMBLY FACTOR 8"/>
    <property type="match status" value="1"/>
</dbReference>
<dbReference type="EnsemblMetazoa" id="OVOC2374.2">
    <property type="protein sequence ID" value="OVOC2374.2"/>
    <property type="gene ID" value="WBGene00239183"/>
</dbReference>